<dbReference type="Pfam" id="PF13361">
    <property type="entry name" value="UvrD_C"/>
    <property type="match status" value="1"/>
</dbReference>
<protein>
    <recommendedName>
        <fullName evidence="2">ATP-dependent DNA helicase PcrA</fullName>
        <ecNumber evidence="10">5.6.2.4</ecNumber>
    </recommendedName>
    <alternativeName>
        <fullName evidence="11">DNA 3'-5' helicase PcrA</fullName>
    </alternativeName>
</protein>
<keyword evidence="18" id="KW-1185">Reference proteome</keyword>
<evidence type="ECO:0000256" key="14">
    <source>
        <dbReference type="SAM" id="MobiDB-lite"/>
    </source>
</evidence>
<dbReference type="GO" id="GO:0009314">
    <property type="term" value="P:response to radiation"/>
    <property type="evidence" value="ECO:0007669"/>
    <property type="project" value="UniProtKB-ARBA"/>
</dbReference>
<evidence type="ECO:0000256" key="5">
    <source>
        <dbReference type="ARBA" id="ARBA00022806"/>
    </source>
</evidence>
<evidence type="ECO:0000256" key="6">
    <source>
        <dbReference type="ARBA" id="ARBA00022840"/>
    </source>
</evidence>
<reference evidence="17 18" key="1">
    <citation type="submission" date="2010-08" db="EMBL/GenBank/DDBJ databases">
        <authorList>
            <person name="Harkins D.M."/>
            <person name="Madupu R."/>
            <person name="Durkin A.S."/>
            <person name="Torralba M."/>
            <person name="Methe B."/>
            <person name="Sutton G.G."/>
            <person name="Nelson K.E."/>
        </authorList>
    </citation>
    <scope>NUCLEOTIDE SEQUENCE [LARGE SCALE GENOMIC DNA]</scope>
    <source>
        <strain evidence="17 18">DSM 17678</strain>
    </source>
</reference>
<evidence type="ECO:0000256" key="12">
    <source>
        <dbReference type="ARBA" id="ARBA00048988"/>
    </source>
</evidence>
<dbReference type="GO" id="GO:0043138">
    <property type="term" value="F:3'-5' DNA helicase activity"/>
    <property type="evidence" value="ECO:0007669"/>
    <property type="project" value="UniProtKB-EC"/>
</dbReference>
<comment type="similarity">
    <text evidence="1">Belongs to the helicase family. UvrD subfamily.</text>
</comment>
<dbReference type="FunFam" id="1.10.10.160:FF:000001">
    <property type="entry name" value="ATP-dependent DNA helicase"/>
    <property type="match status" value="1"/>
</dbReference>
<sequence>MNIDDLNPAQRQAVERTEGPVLILAGAGSGKTKVLTTRIAYLVEDKQVMPANILAITFTNKAANEMRERVENIIGENSRDMWISTFHSCCVRILRKDINKIGYNRSFVIYDASDQLTLVKDCLKELNLDDKKFEPKSIISYISSAKDKLQTPKEFAREAEGDIWLSKIAEVYAIYQDRLLRNSALDFDDLIVKTVELLQSNEDVLNFYRGKFKYIMVDEYQDTSRAQYQLIKMLAQGHQNICVVGDDDQSIYGWRGADIRNILEFEKDYDDVFVVKLEQNYRSTQPILDTANHLIANNVERKKKRLWSDKKEGQPVKIKLLRNEVEEASYVAEEIYNHSMETGRSFEDYAVLYRANAQARAIEDALNRFQIPYSIYGGTKFYERKEIKDLLAYLRIIVNPQDDISVKRVINVPRRGIGLRTIEKLEDRASLMKESVYSVILDVDNNSDISTKAKKSINEFLDLISIFRTFVDAYSPSQLVEKVLDMTGYIHELEEIVAKNQNLQNGKAEDAQDRIDNLREFISIAIEYENSDLNNEEEKNLENFLATISLSSDVADEEEEGLSKVSMMTMHSSKGLEFPVVFIVGMEENIFPIARAISSMSDSDIEEERRLCYVGITRAMRDLYLTHVATRTLYGKTSVNMKSRFLGELPEETTQILDSPVKVNKYDHADYSLLHNYAQKYKNQMNIDNIKKVTRSARLGELDSQAGGQEASGQARDMSNIGGEGKGYDSYDADTIPKIKIGSLVEHPKFGEGSIISKAGADVTIAFKIKGVKKINLEYTNIKVLKY</sequence>
<evidence type="ECO:0000256" key="8">
    <source>
        <dbReference type="ARBA" id="ARBA00023235"/>
    </source>
</evidence>
<keyword evidence="5 13" id="KW-0347">Helicase</keyword>
<dbReference type="CDD" id="cd18807">
    <property type="entry name" value="SF1_C_UvrD"/>
    <property type="match status" value="1"/>
</dbReference>
<dbReference type="PROSITE" id="PS51198">
    <property type="entry name" value="UVRD_HELICASE_ATP_BIND"/>
    <property type="match status" value="1"/>
</dbReference>
<dbReference type="STRING" id="596315.HMPREF0634_0861"/>
<evidence type="ECO:0000256" key="10">
    <source>
        <dbReference type="ARBA" id="ARBA00034808"/>
    </source>
</evidence>
<dbReference type="OrthoDB" id="9810135at2"/>
<evidence type="ECO:0000256" key="13">
    <source>
        <dbReference type="PROSITE-ProRule" id="PRU00560"/>
    </source>
</evidence>
<evidence type="ECO:0000256" key="4">
    <source>
        <dbReference type="ARBA" id="ARBA00022801"/>
    </source>
</evidence>
<comment type="catalytic activity">
    <reaction evidence="9">
        <text>Couples ATP hydrolysis with the unwinding of duplex DNA by translocating in the 3'-5' direction.</text>
        <dbReference type="EC" id="5.6.2.4"/>
    </reaction>
</comment>
<dbReference type="Proteomes" id="UP000003244">
    <property type="component" value="Unassembled WGS sequence"/>
</dbReference>
<dbReference type="InterPro" id="IPR000212">
    <property type="entry name" value="DNA_helicase_UvrD/REP"/>
</dbReference>
<dbReference type="PANTHER" id="PTHR11070:SF2">
    <property type="entry name" value="ATP-DEPENDENT DNA HELICASE SRS2"/>
    <property type="match status" value="1"/>
</dbReference>
<keyword evidence="7" id="KW-0238">DNA-binding</keyword>
<evidence type="ECO:0000256" key="9">
    <source>
        <dbReference type="ARBA" id="ARBA00034617"/>
    </source>
</evidence>
<dbReference type="Gene3D" id="3.40.50.300">
    <property type="entry name" value="P-loop containing nucleotide triphosphate hydrolases"/>
    <property type="match status" value="2"/>
</dbReference>
<dbReference type="SUPFAM" id="SSF52540">
    <property type="entry name" value="P-loop containing nucleoside triphosphate hydrolases"/>
    <property type="match status" value="1"/>
</dbReference>
<evidence type="ECO:0000259" key="15">
    <source>
        <dbReference type="PROSITE" id="PS51198"/>
    </source>
</evidence>
<evidence type="ECO:0000313" key="18">
    <source>
        <dbReference type="Proteomes" id="UP000003244"/>
    </source>
</evidence>
<feature type="region of interest" description="Disordered" evidence="14">
    <location>
        <begin position="704"/>
        <end position="724"/>
    </location>
</feature>
<dbReference type="InterPro" id="IPR014017">
    <property type="entry name" value="DNA_helicase_UvrD-like_C"/>
</dbReference>
<dbReference type="InterPro" id="IPR027417">
    <property type="entry name" value="P-loop_NTPase"/>
</dbReference>
<dbReference type="GO" id="GO:0003677">
    <property type="term" value="F:DNA binding"/>
    <property type="evidence" value="ECO:0007669"/>
    <property type="project" value="UniProtKB-KW"/>
</dbReference>
<evidence type="ECO:0000256" key="11">
    <source>
        <dbReference type="ARBA" id="ARBA00034900"/>
    </source>
</evidence>
<dbReference type="InterPro" id="IPR014016">
    <property type="entry name" value="UvrD-like_ATP-bd"/>
</dbReference>
<organism evidence="17 18">
    <name type="scientific">Peptostreptococcus stomatis DSM 17678</name>
    <dbReference type="NCBI Taxonomy" id="596315"/>
    <lineage>
        <taxon>Bacteria</taxon>
        <taxon>Bacillati</taxon>
        <taxon>Bacillota</taxon>
        <taxon>Clostridia</taxon>
        <taxon>Peptostreptococcales</taxon>
        <taxon>Peptostreptococcaceae</taxon>
        <taxon>Peptostreptococcus</taxon>
    </lineage>
</organism>
<dbReference type="EMBL" id="ADGQ01000071">
    <property type="protein sequence ID" value="EFM64030.1"/>
    <property type="molecule type" value="Genomic_DNA"/>
</dbReference>
<keyword evidence="8" id="KW-0413">Isomerase</keyword>
<dbReference type="InterPro" id="IPR013986">
    <property type="entry name" value="DExx_box_DNA_helicase_dom_sf"/>
</dbReference>
<dbReference type="Gene3D" id="1.10.10.160">
    <property type="match status" value="1"/>
</dbReference>
<keyword evidence="4 13" id="KW-0378">Hydrolase</keyword>
<dbReference type="EC" id="5.6.2.4" evidence="10"/>
<dbReference type="RefSeq" id="WP_007790955.1">
    <property type="nucleotide sequence ID" value="NZ_ADGQ01000071.1"/>
</dbReference>
<dbReference type="Gene3D" id="1.10.486.10">
    <property type="entry name" value="PCRA, domain 4"/>
    <property type="match status" value="1"/>
</dbReference>
<feature type="domain" description="UvrD-like helicase ATP-binding" evidence="15">
    <location>
        <begin position="4"/>
        <end position="284"/>
    </location>
</feature>
<dbReference type="GO" id="GO:0033202">
    <property type="term" value="C:DNA helicase complex"/>
    <property type="evidence" value="ECO:0007669"/>
    <property type="project" value="TreeGrafter"/>
</dbReference>
<dbReference type="eggNOG" id="COG0210">
    <property type="taxonomic scope" value="Bacteria"/>
</dbReference>
<dbReference type="GO" id="GO:0005524">
    <property type="term" value="F:ATP binding"/>
    <property type="evidence" value="ECO:0007669"/>
    <property type="project" value="UniProtKB-UniRule"/>
</dbReference>
<dbReference type="CDD" id="cd17932">
    <property type="entry name" value="DEXQc_UvrD"/>
    <property type="match status" value="1"/>
</dbReference>
<keyword evidence="6 13" id="KW-0067">ATP-binding</keyword>
<dbReference type="GO" id="GO:0016887">
    <property type="term" value="F:ATP hydrolysis activity"/>
    <property type="evidence" value="ECO:0007669"/>
    <property type="project" value="RHEA"/>
</dbReference>
<evidence type="ECO:0000256" key="7">
    <source>
        <dbReference type="ARBA" id="ARBA00023125"/>
    </source>
</evidence>
<dbReference type="GeneID" id="84801342"/>
<feature type="binding site" evidence="13">
    <location>
        <begin position="25"/>
        <end position="32"/>
    </location>
    <ligand>
        <name>ATP</name>
        <dbReference type="ChEBI" id="CHEBI:30616"/>
    </ligand>
</feature>
<comment type="catalytic activity">
    <reaction evidence="12">
        <text>ATP + H2O = ADP + phosphate + H(+)</text>
        <dbReference type="Rhea" id="RHEA:13065"/>
        <dbReference type="ChEBI" id="CHEBI:15377"/>
        <dbReference type="ChEBI" id="CHEBI:15378"/>
        <dbReference type="ChEBI" id="CHEBI:30616"/>
        <dbReference type="ChEBI" id="CHEBI:43474"/>
        <dbReference type="ChEBI" id="CHEBI:456216"/>
        <dbReference type="EC" id="5.6.2.4"/>
    </reaction>
</comment>
<dbReference type="AlphaFoldDB" id="E0E4W6"/>
<dbReference type="PROSITE" id="PS51217">
    <property type="entry name" value="UVRD_HELICASE_CTER"/>
    <property type="match status" value="1"/>
</dbReference>
<evidence type="ECO:0000256" key="3">
    <source>
        <dbReference type="ARBA" id="ARBA00022741"/>
    </source>
</evidence>
<dbReference type="FunFam" id="1.10.486.10:FF:000003">
    <property type="entry name" value="ATP-dependent DNA helicase"/>
    <property type="match status" value="1"/>
</dbReference>
<name>E0E4W6_9FIRM</name>
<dbReference type="GO" id="GO:0000725">
    <property type="term" value="P:recombinational repair"/>
    <property type="evidence" value="ECO:0007669"/>
    <property type="project" value="TreeGrafter"/>
</dbReference>
<comment type="caution">
    <text evidence="17">The sequence shown here is derived from an EMBL/GenBank/DDBJ whole genome shotgun (WGS) entry which is preliminary data.</text>
</comment>
<evidence type="ECO:0000259" key="16">
    <source>
        <dbReference type="PROSITE" id="PS51217"/>
    </source>
</evidence>
<dbReference type="Pfam" id="PF00580">
    <property type="entry name" value="UvrD-helicase"/>
    <property type="match status" value="1"/>
</dbReference>
<dbReference type="PANTHER" id="PTHR11070">
    <property type="entry name" value="UVRD / RECB / PCRA DNA HELICASE FAMILY MEMBER"/>
    <property type="match status" value="1"/>
</dbReference>
<proteinExistence type="inferred from homology"/>
<dbReference type="GO" id="GO:0005829">
    <property type="term" value="C:cytosol"/>
    <property type="evidence" value="ECO:0007669"/>
    <property type="project" value="TreeGrafter"/>
</dbReference>
<gene>
    <name evidence="17" type="ORF">HMPREF0634_0861</name>
</gene>
<evidence type="ECO:0000256" key="2">
    <source>
        <dbReference type="ARBA" id="ARBA00014807"/>
    </source>
</evidence>
<evidence type="ECO:0000256" key="1">
    <source>
        <dbReference type="ARBA" id="ARBA00009922"/>
    </source>
</evidence>
<feature type="domain" description="UvrD-like helicase C-terminal" evidence="16">
    <location>
        <begin position="285"/>
        <end position="575"/>
    </location>
</feature>
<keyword evidence="3 13" id="KW-0547">Nucleotide-binding</keyword>
<accession>E0E4W6</accession>
<evidence type="ECO:0000313" key="17">
    <source>
        <dbReference type="EMBL" id="EFM64030.1"/>
    </source>
</evidence>